<organism evidence="1 2">
    <name type="scientific">Humitalea rosea</name>
    <dbReference type="NCBI Taxonomy" id="990373"/>
    <lineage>
        <taxon>Bacteria</taxon>
        <taxon>Pseudomonadati</taxon>
        <taxon>Pseudomonadota</taxon>
        <taxon>Alphaproteobacteria</taxon>
        <taxon>Acetobacterales</taxon>
        <taxon>Roseomonadaceae</taxon>
        <taxon>Humitalea</taxon>
    </lineage>
</organism>
<protein>
    <submittedName>
        <fullName evidence="1">Uncharacterized protein DUF3891</fullName>
    </submittedName>
</protein>
<name>A0A2W7ILV5_9PROT</name>
<reference evidence="1 2" key="1">
    <citation type="submission" date="2018-06" db="EMBL/GenBank/DDBJ databases">
        <title>Genomic Encyclopedia of Archaeal and Bacterial Type Strains, Phase II (KMG-II): from individual species to whole genera.</title>
        <authorList>
            <person name="Goeker M."/>
        </authorList>
    </citation>
    <scope>NUCLEOTIDE SEQUENCE [LARGE SCALE GENOMIC DNA]</scope>
    <source>
        <strain evidence="1 2">DSM 24525</strain>
    </source>
</reference>
<proteinExistence type="predicted"/>
<dbReference type="AlphaFoldDB" id="A0A2W7ILV5"/>
<dbReference type="Pfam" id="PF13030">
    <property type="entry name" value="DUF3891"/>
    <property type="match status" value="1"/>
</dbReference>
<evidence type="ECO:0000313" key="1">
    <source>
        <dbReference type="EMBL" id="PZW46741.1"/>
    </source>
</evidence>
<accession>A0A2W7ILV5</accession>
<sequence length="272" mass="28949">MVADPIVPPQHGRMLLQTLPDGDLLCISQPAHAVVSGQLARAWGAPGFHRPAPLEPVVLACAQHDIAWLDWELAPGFDAETGQPRGFRHVGARIHAPMWSLGVDRALAAWGLWPALLISRHGTLIYTRFMDRHRVAAEDAAAADAYMAEQAVRQADWISQLGASEAEVAANSALLAAVDQMSLVICWGDTTEAGTVAGHAPTADGGTRPLTFRRAGPRALICDPWPFLGDALRVETEVRRLPAPATYPDAAAMGAALAAAPWETLAVTLHPA</sequence>
<gene>
    <name evidence="1" type="ORF">C8P66_10820</name>
</gene>
<dbReference type="OrthoDB" id="190426at2"/>
<dbReference type="RefSeq" id="WP_111397773.1">
    <property type="nucleotide sequence ID" value="NZ_QKYU01000008.1"/>
</dbReference>
<keyword evidence="2" id="KW-1185">Reference proteome</keyword>
<comment type="caution">
    <text evidence="1">The sequence shown here is derived from an EMBL/GenBank/DDBJ whole genome shotgun (WGS) entry which is preliminary data.</text>
</comment>
<dbReference type="InterPro" id="IPR024992">
    <property type="entry name" value="DUF3891"/>
</dbReference>
<dbReference type="EMBL" id="QKYU01000008">
    <property type="protein sequence ID" value="PZW46741.1"/>
    <property type="molecule type" value="Genomic_DNA"/>
</dbReference>
<dbReference type="Proteomes" id="UP000249688">
    <property type="component" value="Unassembled WGS sequence"/>
</dbReference>
<evidence type="ECO:0000313" key="2">
    <source>
        <dbReference type="Proteomes" id="UP000249688"/>
    </source>
</evidence>